<evidence type="ECO:0000313" key="2">
    <source>
        <dbReference type="Proteomes" id="UP000249579"/>
    </source>
</evidence>
<dbReference type="InterPro" id="IPR007344">
    <property type="entry name" value="GrpB/CoaE"/>
</dbReference>
<name>A0A328A699_9STAP</name>
<dbReference type="OrthoDB" id="9799092at2"/>
<dbReference type="SUPFAM" id="SSF81301">
    <property type="entry name" value="Nucleotidyltransferase"/>
    <property type="match status" value="1"/>
</dbReference>
<protein>
    <submittedName>
        <fullName evidence="1">Uncharacterized protein</fullName>
    </submittedName>
</protein>
<dbReference type="Pfam" id="PF04229">
    <property type="entry name" value="GrpB"/>
    <property type="match status" value="1"/>
</dbReference>
<dbReference type="InterPro" id="IPR043519">
    <property type="entry name" value="NT_sf"/>
</dbReference>
<dbReference type="EMBL" id="PZJG01000001">
    <property type="protein sequence ID" value="RAK49999.1"/>
    <property type="molecule type" value="Genomic_DNA"/>
</dbReference>
<dbReference type="Proteomes" id="UP000249579">
    <property type="component" value="Unassembled WGS sequence"/>
</dbReference>
<dbReference type="AlphaFoldDB" id="A0A328A699"/>
<organism evidence="1 2">
    <name type="scientific">Macrococcoides bohemicum</name>
    <dbReference type="NCBI Taxonomy" id="1903056"/>
    <lineage>
        <taxon>Bacteria</taxon>
        <taxon>Bacillati</taxon>
        <taxon>Bacillota</taxon>
        <taxon>Bacilli</taxon>
        <taxon>Bacillales</taxon>
        <taxon>Staphylococcaceae</taxon>
        <taxon>Macrococcoides</taxon>
    </lineage>
</organism>
<dbReference type="Gene3D" id="3.30.460.10">
    <property type="entry name" value="Beta Polymerase, domain 2"/>
    <property type="match status" value="1"/>
</dbReference>
<reference evidence="1 2" key="1">
    <citation type="journal article" date="2018" name="Front. Microbiol.">
        <title>Description and Comparative Genomics of Macrococcus caseolyticus subsp. hominis subsp. nov., Macrococcus goetzii sp. nov., Macrococcus epidermidis sp. nov., and Macrococcus bohemicus sp. nov., Novel Macrococci From Human Clinical Material With Virulence Potential and Suspected Uptake of Foreign DNA by Natural Transformation.</title>
        <authorList>
            <person name="Maslanova I."/>
            <person name="Wertheimer Z."/>
            <person name="Sedlacek I."/>
            <person name="Svec P."/>
            <person name="Indrakova A."/>
            <person name="Kovarovic V."/>
            <person name="Schumann P."/>
            <person name="Sproer C."/>
            <person name="Kralova S."/>
            <person name="Sedo O."/>
            <person name="Kristofova L."/>
            <person name="Vrbovska V."/>
            <person name="Fuzik T."/>
            <person name="Petras P."/>
            <person name="Zdrahal Z."/>
            <person name="Ruzickova V."/>
            <person name="Doskar J."/>
            <person name="Pantucek R."/>
        </authorList>
    </citation>
    <scope>NUCLEOTIDE SEQUENCE [LARGE SCALE GENOMIC DNA]</scope>
    <source>
        <strain evidence="1 2">03/115</strain>
    </source>
</reference>
<comment type="caution">
    <text evidence="1">The sequence shown here is derived from an EMBL/GenBank/DDBJ whole genome shotgun (WGS) entry which is preliminary data.</text>
</comment>
<proteinExistence type="predicted"/>
<accession>A0A328A699</accession>
<evidence type="ECO:0000313" key="1">
    <source>
        <dbReference type="EMBL" id="RAK49999.1"/>
    </source>
</evidence>
<sequence>MHIYELDDFNITRHIAFRDYLIAHPEQANRYAEKKSVS</sequence>
<gene>
    <name evidence="1" type="ORF">BHX94_00615</name>
</gene>